<feature type="compositionally biased region" description="Basic and acidic residues" evidence="1">
    <location>
        <begin position="344"/>
        <end position="353"/>
    </location>
</feature>
<dbReference type="Proteomes" id="UP000007307">
    <property type="component" value="Chromosome"/>
</dbReference>
<feature type="region of interest" description="Disordered" evidence="1">
    <location>
        <begin position="230"/>
        <end position="356"/>
    </location>
</feature>
<dbReference type="EMBL" id="CP001079">
    <property type="protein sequence ID" value="ACM49762.1"/>
    <property type="molecule type" value="Genomic_DNA"/>
</dbReference>
<protein>
    <submittedName>
        <fullName evidence="2">Uncharacterized protein</fullName>
    </submittedName>
</protein>
<evidence type="ECO:0000313" key="2">
    <source>
        <dbReference type="EMBL" id="ACM49762.1"/>
    </source>
</evidence>
<sequence length="369" mass="39697">MLCHPQHLMLSHAFDVLHGSARWCPTPRSSWCVLGDCNFGLRLGMIHFDGSKLAEAFSNGGIYVHSDPYLGHRFVGGEIAEGIFTIDYLAPVEFSQDGKTGTISFENIVDPEFAGLAHVVPEGTDSFKNYRTYGSFRYTDHASAELLNMAYGEKHYTYKVQNGGGQAFTGQLTELGDCAVAKNGFSILTGPARGSVAFGDNTVVFQVSVPDSQVLDVVLYPPKYISAHEGNAEPVTAESKTETQGVVDAAKHPSSSEHEPKTNTEADMLPLTVETSNPANAPQEHIMAPDGQPQTPESKPSTGATADQDMRQQPTPGEVGEARENNVVDDGSAEDKGSQGNNDHTSEELHDAGKSGYSKILGWIKSIFS</sequence>
<gene>
    <name evidence="2" type="ordered locus">AMF_940</name>
</gene>
<dbReference type="AlphaFoldDB" id="B9KH58"/>
<feature type="compositionally biased region" description="Polar residues" evidence="1">
    <location>
        <begin position="292"/>
        <end position="315"/>
    </location>
</feature>
<name>B9KH58_ANAMF</name>
<keyword evidence="3" id="KW-1185">Reference proteome</keyword>
<organism evidence="2 3">
    <name type="scientific">Anaplasma marginale (strain Florida)</name>
    <dbReference type="NCBI Taxonomy" id="320483"/>
    <lineage>
        <taxon>Bacteria</taxon>
        <taxon>Pseudomonadati</taxon>
        <taxon>Pseudomonadota</taxon>
        <taxon>Alphaproteobacteria</taxon>
        <taxon>Rickettsiales</taxon>
        <taxon>Anaplasmataceae</taxon>
        <taxon>Anaplasma</taxon>
    </lineage>
</organism>
<dbReference type="KEGG" id="amf:AMF_940"/>
<proteinExistence type="predicted"/>
<evidence type="ECO:0000256" key="1">
    <source>
        <dbReference type="SAM" id="MobiDB-lite"/>
    </source>
</evidence>
<feature type="compositionally biased region" description="Basic and acidic residues" evidence="1">
    <location>
        <begin position="249"/>
        <end position="264"/>
    </location>
</feature>
<evidence type="ECO:0000313" key="3">
    <source>
        <dbReference type="Proteomes" id="UP000007307"/>
    </source>
</evidence>
<reference evidence="2 3" key="1">
    <citation type="journal article" date="2009" name="BMC Genomics">
        <title>Conservation in the face of diversity: multistrain analysis of an intracellular bacterium.</title>
        <authorList>
            <person name="Dark M.J."/>
            <person name="Herndon D.R."/>
            <person name="Kappmeyer L.S."/>
            <person name="Gonzales M.P."/>
            <person name="Nordeen E."/>
            <person name="Palmer G.H."/>
            <person name="Knowles D.P. Jr."/>
            <person name="Brayton K.A."/>
        </authorList>
    </citation>
    <scope>NUCLEOTIDE SEQUENCE [LARGE SCALE GENOMIC DNA]</scope>
    <source>
        <strain evidence="2 3">Florida</strain>
    </source>
</reference>
<accession>B9KH58</accession>
<dbReference type="HOGENOM" id="CLU_843697_0_0_5"/>